<keyword evidence="2 12" id="KW-0547">Nucleotide-binding</keyword>
<dbReference type="GO" id="GO:0016787">
    <property type="term" value="F:hydrolase activity"/>
    <property type="evidence" value="ECO:0007669"/>
    <property type="project" value="UniProtKB-UniRule"/>
</dbReference>
<accession>A0AAE6Q9X9</accession>
<evidence type="ECO:0000256" key="5">
    <source>
        <dbReference type="ARBA" id="ARBA00022840"/>
    </source>
</evidence>
<evidence type="ECO:0000256" key="7">
    <source>
        <dbReference type="ARBA" id="ARBA00023235"/>
    </source>
</evidence>
<reference evidence="15 16" key="1">
    <citation type="submission" date="2018-10" db="EMBL/GenBank/DDBJ databases">
        <title>Propagation and draft genome sequences of three atypical Erhlichia ruminantium isolates.</title>
        <authorList>
            <person name="Liebenberg J."/>
            <person name="Steyn H."/>
            <person name="Josemans A."/>
            <person name="Zweygarth E."/>
        </authorList>
    </citation>
    <scope>NUCLEOTIDE SEQUENCE [LARGE SCALE GENOMIC DNA]</scope>
    <source>
        <strain evidence="15 16">Omatjenne</strain>
    </source>
</reference>
<dbReference type="Gene3D" id="1.10.486.10">
    <property type="entry name" value="PCRA, domain 4"/>
    <property type="match status" value="1"/>
</dbReference>
<keyword evidence="16" id="KW-1185">Reference proteome</keyword>
<dbReference type="GO" id="GO:0000725">
    <property type="term" value="P:recombinational repair"/>
    <property type="evidence" value="ECO:0007669"/>
    <property type="project" value="TreeGrafter"/>
</dbReference>
<dbReference type="EC" id="5.6.2.4" evidence="9"/>
<evidence type="ECO:0000256" key="3">
    <source>
        <dbReference type="ARBA" id="ARBA00022801"/>
    </source>
</evidence>
<keyword evidence="4 12" id="KW-0347">Helicase</keyword>
<dbReference type="InterPro" id="IPR027417">
    <property type="entry name" value="P-loop_NTPase"/>
</dbReference>
<dbReference type="Gene3D" id="1.10.10.160">
    <property type="match status" value="1"/>
</dbReference>
<sequence length="639" mass="73731">MEDYITALNEDQKEAVININGPILILAGAGTGKTRTITSRIAYILNNNFALPNQILAVTFTNKAANEMLSRINEITFASNIWLGTFHAIAAKILRQHAEIVGLKNDFTIISTDDQLQVIKTIVSDMHPEYASDAHKIILNKIQRWKDRGLLPTNISDTELGKPINTIALSTYHIYQDRLKFLNCADFGDLLLHNIEIFTKQHSILLHYQEQFKYIMVDEYQDINTIQYLWLRLLAQKHKNLCCVGDDDQSIYSWRGAEVGNILKFSDDFPNAKTIRLECNYRSTSNILEVATAIINNNKSRLGKKLWTTNKEGNKVSLMKFWDSRLEAQYICEYIKNLHDYQFKETAILVRAGFQTRIFEEYCIKYNIPYKIIGSTKFYDRQEIRDIIAYLKITVNPQHDIAFERIINKPKRNVGASTFNKIYSCAKQYNTHFLDATKILIENNQLPDKTSRTLNNLLNKINSWKESLLSDSISNTVKMIAYDSGYIDMLENEGESGLARIENIKELFSALLNFNDINAFLEHISLVTEVETLNYDNNYTCIMTLHAAKGLEFPVVFLPGWEEGVFPHEKSLQDRTGEALEEERRLAYVGITRAREQLFISCVAVRDINNWRQQMEISRFIKELPVEHVQVIKNVSSHY</sequence>
<dbReference type="PANTHER" id="PTHR11070">
    <property type="entry name" value="UVRD / RECB / PCRA DNA HELICASE FAMILY MEMBER"/>
    <property type="match status" value="1"/>
</dbReference>
<evidence type="ECO:0000259" key="13">
    <source>
        <dbReference type="PROSITE" id="PS51198"/>
    </source>
</evidence>
<evidence type="ECO:0000256" key="11">
    <source>
        <dbReference type="ARBA" id="ARBA00048988"/>
    </source>
</evidence>
<feature type="domain" description="UvrD-like helicase ATP-binding" evidence="13">
    <location>
        <begin position="6"/>
        <end position="284"/>
    </location>
</feature>
<dbReference type="Gene3D" id="3.40.50.300">
    <property type="entry name" value="P-loop containing nucleotide triphosphate hydrolases"/>
    <property type="match status" value="2"/>
</dbReference>
<evidence type="ECO:0000256" key="6">
    <source>
        <dbReference type="ARBA" id="ARBA00023125"/>
    </source>
</evidence>
<evidence type="ECO:0000256" key="12">
    <source>
        <dbReference type="PROSITE-ProRule" id="PRU00560"/>
    </source>
</evidence>
<keyword evidence="3 12" id="KW-0378">Hydrolase</keyword>
<dbReference type="PROSITE" id="PS51217">
    <property type="entry name" value="UVRD_HELICASE_CTER"/>
    <property type="match status" value="1"/>
</dbReference>
<evidence type="ECO:0000313" key="16">
    <source>
        <dbReference type="Proteomes" id="UP000422822"/>
    </source>
</evidence>
<dbReference type="InterPro" id="IPR013986">
    <property type="entry name" value="DExx_box_DNA_helicase_dom_sf"/>
</dbReference>
<dbReference type="EMBL" id="CP033455">
    <property type="protein sequence ID" value="QGR03240.1"/>
    <property type="molecule type" value="Genomic_DNA"/>
</dbReference>
<dbReference type="PANTHER" id="PTHR11070:SF2">
    <property type="entry name" value="ATP-DEPENDENT DNA HELICASE SRS2"/>
    <property type="match status" value="1"/>
</dbReference>
<proteinExistence type="inferred from homology"/>
<keyword evidence="6" id="KW-0238">DNA-binding</keyword>
<evidence type="ECO:0000256" key="9">
    <source>
        <dbReference type="ARBA" id="ARBA00034808"/>
    </source>
</evidence>
<dbReference type="InterPro" id="IPR014016">
    <property type="entry name" value="UvrD-like_ATP-bd"/>
</dbReference>
<dbReference type="CDD" id="cd18807">
    <property type="entry name" value="SF1_C_UvrD"/>
    <property type="match status" value="1"/>
</dbReference>
<dbReference type="GO" id="GO:0033202">
    <property type="term" value="C:DNA helicase complex"/>
    <property type="evidence" value="ECO:0007669"/>
    <property type="project" value="TreeGrafter"/>
</dbReference>
<protein>
    <recommendedName>
        <fullName evidence="9">DNA 3'-5' helicase</fullName>
        <ecNumber evidence="9">5.6.2.4</ecNumber>
    </recommendedName>
    <alternativeName>
        <fullName evidence="10">DNA 3'-5' helicase II</fullName>
    </alternativeName>
</protein>
<evidence type="ECO:0000313" key="15">
    <source>
        <dbReference type="EMBL" id="QGR03240.1"/>
    </source>
</evidence>
<gene>
    <name evidence="15" type="ORF">EDL80_01320</name>
</gene>
<dbReference type="Pfam" id="PF13361">
    <property type="entry name" value="UvrD_C"/>
    <property type="match status" value="1"/>
</dbReference>
<dbReference type="SUPFAM" id="SSF52540">
    <property type="entry name" value="P-loop containing nucleoside triphosphate hydrolases"/>
    <property type="match status" value="1"/>
</dbReference>
<name>A0AAE6Q9X9_EHRRU</name>
<dbReference type="GO" id="GO:0005524">
    <property type="term" value="F:ATP binding"/>
    <property type="evidence" value="ECO:0007669"/>
    <property type="project" value="UniProtKB-UniRule"/>
</dbReference>
<dbReference type="GO" id="GO:0003677">
    <property type="term" value="F:DNA binding"/>
    <property type="evidence" value="ECO:0007669"/>
    <property type="project" value="UniProtKB-KW"/>
</dbReference>
<feature type="domain" description="UvrD-like helicase C-terminal" evidence="14">
    <location>
        <begin position="285"/>
        <end position="550"/>
    </location>
</feature>
<dbReference type="GO" id="GO:0005829">
    <property type="term" value="C:cytosol"/>
    <property type="evidence" value="ECO:0007669"/>
    <property type="project" value="TreeGrafter"/>
</dbReference>
<comment type="catalytic activity">
    <reaction evidence="11">
        <text>ATP + H2O = ADP + phosphate + H(+)</text>
        <dbReference type="Rhea" id="RHEA:13065"/>
        <dbReference type="ChEBI" id="CHEBI:15377"/>
        <dbReference type="ChEBI" id="CHEBI:15378"/>
        <dbReference type="ChEBI" id="CHEBI:30616"/>
        <dbReference type="ChEBI" id="CHEBI:43474"/>
        <dbReference type="ChEBI" id="CHEBI:456216"/>
        <dbReference type="EC" id="5.6.2.4"/>
    </reaction>
</comment>
<dbReference type="GO" id="GO:0043138">
    <property type="term" value="F:3'-5' DNA helicase activity"/>
    <property type="evidence" value="ECO:0007669"/>
    <property type="project" value="UniProtKB-EC"/>
</dbReference>
<evidence type="ECO:0000256" key="8">
    <source>
        <dbReference type="ARBA" id="ARBA00034617"/>
    </source>
</evidence>
<dbReference type="Proteomes" id="UP000422822">
    <property type="component" value="Chromosome"/>
</dbReference>
<dbReference type="AlphaFoldDB" id="A0AAE6Q9X9"/>
<dbReference type="InterPro" id="IPR014017">
    <property type="entry name" value="DNA_helicase_UvrD-like_C"/>
</dbReference>
<evidence type="ECO:0000256" key="2">
    <source>
        <dbReference type="ARBA" id="ARBA00022741"/>
    </source>
</evidence>
<dbReference type="InterPro" id="IPR000212">
    <property type="entry name" value="DNA_helicase_UvrD/REP"/>
</dbReference>
<dbReference type="CDD" id="cd17932">
    <property type="entry name" value="DEXQc_UvrD"/>
    <property type="match status" value="1"/>
</dbReference>
<comment type="catalytic activity">
    <reaction evidence="8">
        <text>Couples ATP hydrolysis with the unwinding of duplex DNA by translocating in the 3'-5' direction.</text>
        <dbReference type="EC" id="5.6.2.4"/>
    </reaction>
</comment>
<keyword evidence="5 12" id="KW-0067">ATP-binding</keyword>
<organism evidence="15 16">
    <name type="scientific">Ehrlichia ruminantium</name>
    <name type="common">heartwater rickettsia</name>
    <name type="synonym">Cowdria ruminantium</name>
    <dbReference type="NCBI Taxonomy" id="779"/>
    <lineage>
        <taxon>Bacteria</taxon>
        <taxon>Pseudomonadati</taxon>
        <taxon>Pseudomonadota</taxon>
        <taxon>Alphaproteobacteria</taxon>
        <taxon>Rickettsiales</taxon>
        <taxon>Anaplasmataceae</taxon>
        <taxon>Ehrlichia</taxon>
    </lineage>
</organism>
<evidence type="ECO:0000256" key="10">
    <source>
        <dbReference type="ARBA" id="ARBA00034923"/>
    </source>
</evidence>
<evidence type="ECO:0000259" key="14">
    <source>
        <dbReference type="PROSITE" id="PS51217"/>
    </source>
</evidence>
<feature type="binding site" evidence="12">
    <location>
        <begin position="27"/>
        <end position="34"/>
    </location>
    <ligand>
        <name>ATP</name>
        <dbReference type="ChEBI" id="CHEBI:30616"/>
    </ligand>
</feature>
<dbReference type="RefSeq" id="WP_158406410.1">
    <property type="nucleotide sequence ID" value="NZ_CP033454.1"/>
</dbReference>
<evidence type="ECO:0000256" key="4">
    <source>
        <dbReference type="ARBA" id="ARBA00022806"/>
    </source>
</evidence>
<dbReference type="Pfam" id="PF00580">
    <property type="entry name" value="UvrD-helicase"/>
    <property type="match status" value="1"/>
</dbReference>
<evidence type="ECO:0000256" key="1">
    <source>
        <dbReference type="ARBA" id="ARBA00009922"/>
    </source>
</evidence>
<dbReference type="PROSITE" id="PS51198">
    <property type="entry name" value="UVRD_HELICASE_ATP_BIND"/>
    <property type="match status" value="1"/>
</dbReference>
<comment type="similarity">
    <text evidence="1">Belongs to the helicase family. UvrD subfamily.</text>
</comment>
<keyword evidence="7" id="KW-0413">Isomerase</keyword>